<dbReference type="AlphaFoldDB" id="A0A2T3FRB4"/>
<comment type="domain">
    <text evidence="14">The last Arg residue of the ACP-binding site is essential for the weak association between ACP/AcpP and FabH.</text>
</comment>
<sequence>MTARIIGIGAYAPEQVVTNQDLTKFLDTNDAWIRERTGIGARHVSTSEGTSALATEAAKRAIADAGISPEEIEIVIVATSSPDRAFPSAAADVQGAIGAKHAVAFDITAACSGFIYALHIVQGFIQAGIYKTALIIGAETLSKVLDWTDRSSCILFGDGAGAAVVRADETGVVKTLVGSDGTKNDVLYCQARSLENCLTGGKPELGFMQMDGQEVFKFAVKKVPEIVNAILEETGTDREAVQHYLLHQANIRILEAASRRLKVPMDKIPVNIERYGNTSAASIPILLDEMHRDGRLKRGDTLVMAGFGAGLTWGAALMTW</sequence>
<dbReference type="RefSeq" id="WP_107000854.1">
    <property type="nucleotide sequence ID" value="NZ_CAUWBW010000003.1"/>
</dbReference>
<feature type="active site" evidence="14">
    <location>
        <position position="277"/>
    </location>
</feature>
<reference evidence="17 18" key="1">
    <citation type="submission" date="2018-03" db="EMBL/GenBank/DDBJ databases">
        <title>Lachnoclostridium SNUG30386 gen.nov., sp.nov., isolated from human faeces.</title>
        <authorList>
            <person name="Seo B."/>
            <person name="Jeon K."/>
            <person name="Ko G."/>
        </authorList>
    </citation>
    <scope>NUCLEOTIDE SEQUENCE [LARGE SCALE GENOMIC DNA]</scope>
    <source>
        <strain evidence="17 18">SNUG30386</strain>
    </source>
</reference>
<dbReference type="EMBL" id="PYLO01000002">
    <property type="protein sequence ID" value="PST37822.1"/>
    <property type="molecule type" value="Genomic_DNA"/>
</dbReference>
<comment type="function">
    <text evidence="14">Catalyzes the condensation reaction of fatty acid synthesis by the addition to an acyl acceptor of two carbons from malonyl-ACP. Catalyzes the first condensation reaction which initiates fatty acid synthesis and may therefore play a role in governing the total rate of fatty acid production. Possesses both acetoacetyl-ACP synthase and acetyl transacylase activities. Its substrate specificity determines the biosynthesis of branched-chain and/or straight-chain of fatty acids.</text>
</comment>
<dbReference type="Proteomes" id="UP000241048">
    <property type="component" value="Unassembled WGS sequence"/>
</dbReference>
<proteinExistence type="inferred from homology"/>
<comment type="catalytic activity">
    <reaction evidence="10">
        <text>malonyl-[ACP] + acetyl-CoA + H(+) = 3-oxobutanoyl-[ACP] + CO2 + CoA</text>
        <dbReference type="Rhea" id="RHEA:12080"/>
        <dbReference type="Rhea" id="RHEA-COMP:9623"/>
        <dbReference type="Rhea" id="RHEA-COMP:9625"/>
        <dbReference type="ChEBI" id="CHEBI:15378"/>
        <dbReference type="ChEBI" id="CHEBI:16526"/>
        <dbReference type="ChEBI" id="CHEBI:57287"/>
        <dbReference type="ChEBI" id="CHEBI:57288"/>
        <dbReference type="ChEBI" id="CHEBI:78449"/>
        <dbReference type="ChEBI" id="CHEBI:78450"/>
        <dbReference type="EC" id="2.3.1.180"/>
    </reaction>
    <physiologicalReaction direction="left-to-right" evidence="10">
        <dbReference type="Rhea" id="RHEA:12081"/>
    </physiologicalReaction>
</comment>
<evidence type="ECO:0000256" key="6">
    <source>
        <dbReference type="ARBA" id="ARBA00023098"/>
    </source>
</evidence>
<dbReference type="InterPro" id="IPR013751">
    <property type="entry name" value="ACP_syn_III_N"/>
</dbReference>
<dbReference type="InterPro" id="IPR016039">
    <property type="entry name" value="Thiolase-like"/>
</dbReference>
<dbReference type="NCBIfam" id="NF006829">
    <property type="entry name" value="PRK09352.1"/>
    <property type="match status" value="1"/>
</dbReference>
<dbReference type="UniPathway" id="UPA00094"/>
<feature type="active site" evidence="14">
    <location>
        <position position="247"/>
    </location>
</feature>
<dbReference type="CDD" id="cd00830">
    <property type="entry name" value="KAS_III"/>
    <property type="match status" value="1"/>
</dbReference>
<comment type="catalytic activity">
    <reaction evidence="12">
        <text>2-methylpropanoyl-CoA + malonyl-[ACP] + H(+) = 4-methyl-3-oxopentanoyl-[ACP] + CO2 + CoA</text>
        <dbReference type="Rhea" id="RHEA:42268"/>
        <dbReference type="Rhea" id="RHEA-COMP:9623"/>
        <dbReference type="Rhea" id="RHEA-COMP:9940"/>
        <dbReference type="ChEBI" id="CHEBI:15378"/>
        <dbReference type="ChEBI" id="CHEBI:16526"/>
        <dbReference type="ChEBI" id="CHEBI:57287"/>
        <dbReference type="ChEBI" id="CHEBI:57338"/>
        <dbReference type="ChEBI" id="CHEBI:78449"/>
        <dbReference type="ChEBI" id="CHEBI:78820"/>
        <dbReference type="EC" id="2.3.1.300"/>
    </reaction>
    <physiologicalReaction direction="left-to-right" evidence="12">
        <dbReference type="Rhea" id="RHEA:42269"/>
    </physiologicalReaction>
</comment>
<keyword evidence="9 14" id="KW-0012">Acyltransferase</keyword>
<dbReference type="PANTHER" id="PTHR43091:SF1">
    <property type="entry name" value="BETA-KETOACYL-[ACYL-CARRIER-PROTEIN] SYNTHASE III, CHLOROPLASTIC"/>
    <property type="match status" value="1"/>
</dbReference>
<dbReference type="GO" id="GO:0006633">
    <property type="term" value="P:fatty acid biosynthetic process"/>
    <property type="evidence" value="ECO:0007669"/>
    <property type="project" value="UniProtKB-UniRule"/>
</dbReference>
<keyword evidence="18" id="KW-1185">Reference proteome</keyword>
<keyword evidence="7 14" id="KW-0275">Fatty acid biosynthesis</keyword>
<comment type="catalytic activity">
    <reaction evidence="11">
        <text>(2S)-2-methylbutanoyl-CoA + malonyl-[ACP] + H(+) = (4S)-4-methyl-3-oxohexanoyl-[ACP] + CO2 + CoA</text>
        <dbReference type="Rhea" id="RHEA:42276"/>
        <dbReference type="Rhea" id="RHEA-COMP:9623"/>
        <dbReference type="Rhea" id="RHEA-COMP:17148"/>
        <dbReference type="ChEBI" id="CHEBI:15378"/>
        <dbReference type="ChEBI" id="CHEBI:16526"/>
        <dbReference type="ChEBI" id="CHEBI:57287"/>
        <dbReference type="ChEBI" id="CHEBI:78449"/>
        <dbReference type="ChEBI" id="CHEBI:88166"/>
        <dbReference type="ChEBI" id="CHEBI:167462"/>
        <dbReference type="EC" id="2.3.1.300"/>
    </reaction>
    <physiologicalReaction direction="left-to-right" evidence="11">
        <dbReference type="Rhea" id="RHEA:42277"/>
    </physiologicalReaction>
</comment>
<gene>
    <name evidence="14" type="primary">fabH</name>
    <name evidence="17" type="ORF">C7U56_08160</name>
</gene>
<dbReference type="InterPro" id="IPR004655">
    <property type="entry name" value="FabH"/>
</dbReference>
<evidence type="ECO:0000256" key="9">
    <source>
        <dbReference type="ARBA" id="ARBA00023315"/>
    </source>
</evidence>
<evidence type="ECO:0000256" key="8">
    <source>
        <dbReference type="ARBA" id="ARBA00023268"/>
    </source>
</evidence>
<evidence type="ECO:0000256" key="5">
    <source>
        <dbReference type="ARBA" id="ARBA00022832"/>
    </source>
</evidence>
<evidence type="ECO:0000256" key="3">
    <source>
        <dbReference type="ARBA" id="ARBA00022516"/>
    </source>
</evidence>
<dbReference type="Pfam" id="PF08545">
    <property type="entry name" value="ACP_syn_III"/>
    <property type="match status" value="1"/>
</dbReference>
<protein>
    <recommendedName>
        <fullName evidence="14">Beta-ketoacyl-[acyl-carrier-protein] synthase III</fullName>
        <shortName evidence="14">Beta-ketoacyl-ACP synthase III</shortName>
        <shortName evidence="14">KAS III</shortName>
        <ecNumber evidence="14">2.3.1.180</ecNumber>
    </recommendedName>
    <alternativeName>
        <fullName evidence="14">3-oxoacyl-[acyl-carrier-protein] synthase 3</fullName>
    </alternativeName>
    <alternativeName>
        <fullName evidence="14">3-oxoacyl-[acyl-carrier-protein] synthase III</fullName>
    </alternativeName>
</protein>
<keyword evidence="5 14" id="KW-0276">Fatty acid metabolism</keyword>
<dbReference type="SUPFAM" id="SSF53901">
    <property type="entry name" value="Thiolase-like"/>
    <property type="match status" value="1"/>
</dbReference>
<evidence type="ECO:0000259" key="15">
    <source>
        <dbReference type="Pfam" id="PF08541"/>
    </source>
</evidence>
<organism evidence="17 18">
    <name type="scientific">Clostridium fessum</name>
    <dbReference type="NCBI Taxonomy" id="2126740"/>
    <lineage>
        <taxon>Bacteria</taxon>
        <taxon>Bacillati</taxon>
        <taxon>Bacillota</taxon>
        <taxon>Clostridia</taxon>
        <taxon>Eubacteriales</taxon>
        <taxon>Clostridiaceae</taxon>
        <taxon>Clostridium</taxon>
    </lineage>
</organism>
<comment type="similarity">
    <text evidence="2 14">Belongs to the thiolase-like superfamily. FabH family.</text>
</comment>
<dbReference type="GO" id="GO:0005737">
    <property type="term" value="C:cytoplasm"/>
    <property type="evidence" value="ECO:0007669"/>
    <property type="project" value="UniProtKB-SubCell"/>
</dbReference>
<keyword evidence="8 14" id="KW-0511">Multifunctional enzyme</keyword>
<dbReference type="FunFam" id="3.40.47.10:FF:000004">
    <property type="entry name" value="3-oxoacyl-[acyl-carrier-protein] synthase 3"/>
    <property type="match status" value="1"/>
</dbReference>
<dbReference type="Gene3D" id="3.40.47.10">
    <property type="match status" value="1"/>
</dbReference>
<dbReference type="NCBIfam" id="TIGR00747">
    <property type="entry name" value="fabH"/>
    <property type="match status" value="1"/>
</dbReference>
<dbReference type="HAMAP" id="MF_01815">
    <property type="entry name" value="FabH"/>
    <property type="match status" value="1"/>
</dbReference>
<comment type="pathway">
    <text evidence="1 14">Lipid metabolism; fatty acid biosynthesis.</text>
</comment>
<name>A0A2T3FRB4_9CLOT</name>
<evidence type="ECO:0000256" key="2">
    <source>
        <dbReference type="ARBA" id="ARBA00008642"/>
    </source>
</evidence>
<evidence type="ECO:0000256" key="7">
    <source>
        <dbReference type="ARBA" id="ARBA00023160"/>
    </source>
</evidence>
<evidence type="ECO:0000259" key="16">
    <source>
        <dbReference type="Pfam" id="PF08545"/>
    </source>
</evidence>
<evidence type="ECO:0000313" key="17">
    <source>
        <dbReference type="EMBL" id="PST37822.1"/>
    </source>
</evidence>
<dbReference type="Pfam" id="PF08541">
    <property type="entry name" value="ACP_syn_III_C"/>
    <property type="match status" value="1"/>
</dbReference>
<keyword evidence="6 14" id="KW-0443">Lipid metabolism</keyword>
<evidence type="ECO:0000256" key="11">
    <source>
        <dbReference type="ARBA" id="ARBA00052407"/>
    </source>
</evidence>
<evidence type="ECO:0000313" key="18">
    <source>
        <dbReference type="Proteomes" id="UP000241048"/>
    </source>
</evidence>
<dbReference type="GO" id="GO:0004315">
    <property type="term" value="F:3-oxoacyl-[acyl-carrier-protein] synthase activity"/>
    <property type="evidence" value="ECO:0007669"/>
    <property type="project" value="InterPro"/>
</dbReference>
<comment type="catalytic activity">
    <reaction evidence="13">
        <text>3-methylbutanoyl-CoA + malonyl-[ACP] + H(+) = 5-methyl-3-oxohexanoyl-[ACP] + CO2 + CoA</text>
        <dbReference type="Rhea" id="RHEA:42272"/>
        <dbReference type="Rhea" id="RHEA-COMP:9623"/>
        <dbReference type="Rhea" id="RHEA-COMP:9941"/>
        <dbReference type="ChEBI" id="CHEBI:15378"/>
        <dbReference type="ChEBI" id="CHEBI:16526"/>
        <dbReference type="ChEBI" id="CHEBI:57287"/>
        <dbReference type="ChEBI" id="CHEBI:57345"/>
        <dbReference type="ChEBI" id="CHEBI:78449"/>
        <dbReference type="ChEBI" id="CHEBI:78822"/>
        <dbReference type="EC" id="2.3.1.300"/>
    </reaction>
    <physiologicalReaction direction="left-to-right" evidence="13">
        <dbReference type="Rhea" id="RHEA:42273"/>
    </physiologicalReaction>
</comment>
<keyword evidence="4 14" id="KW-0808">Transferase</keyword>
<keyword evidence="14" id="KW-0963">Cytoplasm</keyword>
<feature type="domain" description="Beta-ketoacyl-[acyl-carrier-protein] synthase III N-terminal" evidence="16">
    <location>
        <begin position="105"/>
        <end position="181"/>
    </location>
</feature>
<evidence type="ECO:0000256" key="1">
    <source>
        <dbReference type="ARBA" id="ARBA00005194"/>
    </source>
</evidence>
<feature type="active site" evidence="14">
    <location>
        <position position="111"/>
    </location>
</feature>
<accession>A0A2T3FRB4</accession>
<comment type="caution">
    <text evidence="17">The sequence shown here is derived from an EMBL/GenBank/DDBJ whole genome shotgun (WGS) entry which is preliminary data.</text>
</comment>
<dbReference type="EC" id="2.3.1.180" evidence="14"/>
<feature type="domain" description="Beta-ketoacyl-[acyl-carrier-protein] synthase III C-terminal" evidence="15">
    <location>
        <begin position="231"/>
        <end position="320"/>
    </location>
</feature>
<evidence type="ECO:0000256" key="12">
    <source>
        <dbReference type="ARBA" id="ARBA00052467"/>
    </source>
</evidence>
<dbReference type="GO" id="GO:0033818">
    <property type="term" value="F:beta-ketoacyl-acyl-carrier-protein synthase III activity"/>
    <property type="evidence" value="ECO:0007669"/>
    <property type="project" value="UniProtKB-UniRule"/>
</dbReference>
<evidence type="ECO:0000256" key="10">
    <source>
        <dbReference type="ARBA" id="ARBA00051096"/>
    </source>
</evidence>
<dbReference type="InterPro" id="IPR013747">
    <property type="entry name" value="ACP_syn_III_C"/>
</dbReference>
<dbReference type="PANTHER" id="PTHR43091">
    <property type="entry name" value="3-OXOACYL-[ACYL-CARRIER-PROTEIN] SYNTHASE"/>
    <property type="match status" value="1"/>
</dbReference>
<keyword evidence="3 14" id="KW-0444">Lipid biosynthesis</keyword>
<evidence type="ECO:0000256" key="4">
    <source>
        <dbReference type="ARBA" id="ARBA00022679"/>
    </source>
</evidence>
<evidence type="ECO:0000256" key="13">
    <source>
        <dbReference type="ARBA" id="ARBA00052985"/>
    </source>
</evidence>
<evidence type="ECO:0000256" key="14">
    <source>
        <dbReference type="HAMAP-Rule" id="MF_01815"/>
    </source>
</evidence>
<comment type="subcellular location">
    <subcellularLocation>
        <location evidence="14">Cytoplasm</location>
    </subcellularLocation>
</comment>
<feature type="region of interest" description="ACP-binding" evidence="14">
    <location>
        <begin position="248"/>
        <end position="252"/>
    </location>
</feature>
<comment type="subunit">
    <text evidence="14">Homodimer.</text>
</comment>